<evidence type="ECO:0000256" key="5">
    <source>
        <dbReference type="ARBA" id="ARBA00022777"/>
    </source>
</evidence>
<evidence type="ECO:0000313" key="10">
    <source>
        <dbReference type="EMBL" id="KIE43664.1"/>
    </source>
</evidence>
<name>A0A0C1TS33_9BACT</name>
<dbReference type="GO" id="GO:0016020">
    <property type="term" value="C:membrane"/>
    <property type="evidence" value="ECO:0007669"/>
    <property type="project" value="UniProtKB-SubCell"/>
</dbReference>
<dbReference type="Proteomes" id="UP000031433">
    <property type="component" value="Unassembled WGS sequence"/>
</dbReference>
<dbReference type="Pfam" id="PF13188">
    <property type="entry name" value="PAS_8"/>
    <property type="match status" value="1"/>
</dbReference>
<dbReference type="FunFam" id="1.10.287.130:FF:000210">
    <property type="entry name" value="Sensor histidine kinase"/>
    <property type="match status" value="1"/>
</dbReference>
<dbReference type="InterPro" id="IPR035965">
    <property type="entry name" value="PAS-like_dom_sf"/>
</dbReference>
<keyword evidence="5 10" id="KW-0418">Kinase</keyword>
<dbReference type="InterPro" id="IPR003594">
    <property type="entry name" value="HATPase_dom"/>
</dbReference>
<dbReference type="AlphaFoldDB" id="A0A0C1TS33"/>
<dbReference type="InterPro" id="IPR036097">
    <property type="entry name" value="HisK_dim/P_sf"/>
</dbReference>
<dbReference type="InterPro" id="IPR000014">
    <property type="entry name" value="PAS"/>
</dbReference>
<feature type="domain" description="PAS" evidence="9">
    <location>
        <begin position="170"/>
        <end position="206"/>
    </location>
</feature>
<dbReference type="InterPro" id="IPR003661">
    <property type="entry name" value="HisK_dim/P_dom"/>
</dbReference>
<evidence type="ECO:0000259" key="8">
    <source>
        <dbReference type="PROSITE" id="PS50109"/>
    </source>
</evidence>
<dbReference type="GO" id="GO:0000155">
    <property type="term" value="F:phosphorelay sensor kinase activity"/>
    <property type="evidence" value="ECO:0007669"/>
    <property type="project" value="InterPro"/>
</dbReference>
<evidence type="ECO:0000256" key="4">
    <source>
        <dbReference type="ARBA" id="ARBA00022679"/>
    </source>
</evidence>
<accession>A0A0C1TS33</accession>
<evidence type="ECO:0000256" key="6">
    <source>
        <dbReference type="ARBA" id="ARBA00023136"/>
    </source>
</evidence>
<dbReference type="Pfam" id="PF08448">
    <property type="entry name" value="PAS_4"/>
    <property type="match status" value="1"/>
</dbReference>
<dbReference type="EC" id="2.7.13.3" evidence="2"/>
<dbReference type="Gene3D" id="3.30.565.10">
    <property type="entry name" value="Histidine kinase-like ATPase, C-terminal domain"/>
    <property type="match status" value="1"/>
</dbReference>
<dbReference type="PANTHER" id="PTHR42878">
    <property type="entry name" value="TWO-COMPONENT HISTIDINE KINASE"/>
    <property type="match status" value="1"/>
</dbReference>
<dbReference type="SMART" id="SM00387">
    <property type="entry name" value="HATPase_c"/>
    <property type="match status" value="1"/>
</dbReference>
<dbReference type="SUPFAM" id="SSF55785">
    <property type="entry name" value="PYP-like sensor domain (PAS domain)"/>
    <property type="match status" value="1"/>
</dbReference>
<dbReference type="PRINTS" id="PR00344">
    <property type="entry name" value="BCTRLSENSOR"/>
</dbReference>
<keyword evidence="6" id="KW-0472">Membrane</keyword>
<dbReference type="PANTHER" id="PTHR42878:SF15">
    <property type="entry name" value="BACTERIOPHYTOCHROME"/>
    <property type="match status" value="1"/>
</dbReference>
<dbReference type="InterPro" id="IPR050351">
    <property type="entry name" value="BphY/WalK/GraS-like"/>
</dbReference>
<dbReference type="PROSITE" id="PS50112">
    <property type="entry name" value="PAS"/>
    <property type="match status" value="1"/>
</dbReference>
<feature type="coiled-coil region" evidence="7">
    <location>
        <begin position="287"/>
        <end position="318"/>
    </location>
</feature>
<dbReference type="EMBL" id="JXBL01000001">
    <property type="protein sequence ID" value="KIE43664.1"/>
    <property type="molecule type" value="Genomic_DNA"/>
</dbReference>
<dbReference type="GO" id="GO:0030295">
    <property type="term" value="F:protein kinase activator activity"/>
    <property type="evidence" value="ECO:0007669"/>
    <property type="project" value="TreeGrafter"/>
</dbReference>
<dbReference type="SUPFAM" id="SSF55874">
    <property type="entry name" value="ATPase domain of HSP90 chaperone/DNA topoisomerase II/histidine kinase"/>
    <property type="match status" value="1"/>
</dbReference>
<proteinExistence type="predicted"/>
<feature type="domain" description="Histidine kinase" evidence="8">
    <location>
        <begin position="491"/>
        <end position="703"/>
    </location>
</feature>
<evidence type="ECO:0000256" key="1">
    <source>
        <dbReference type="ARBA" id="ARBA00000085"/>
    </source>
</evidence>
<dbReference type="Gene3D" id="1.10.287.130">
    <property type="match status" value="1"/>
</dbReference>
<dbReference type="Pfam" id="PF02518">
    <property type="entry name" value="HATPase_c"/>
    <property type="match status" value="1"/>
</dbReference>
<dbReference type="GO" id="GO:0007234">
    <property type="term" value="P:osmosensory signaling via phosphorelay pathway"/>
    <property type="evidence" value="ECO:0007669"/>
    <property type="project" value="TreeGrafter"/>
</dbReference>
<evidence type="ECO:0000256" key="7">
    <source>
        <dbReference type="SAM" id="Coils"/>
    </source>
</evidence>
<evidence type="ECO:0000259" key="9">
    <source>
        <dbReference type="PROSITE" id="PS50112"/>
    </source>
</evidence>
<dbReference type="SUPFAM" id="SSF47384">
    <property type="entry name" value="Homodimeric domain of signal transducing histidine kinase"/>
    <property type="match status" value="1"/>
</dbReference>
<protein>
    <recommendedName>
        <fullName evidence="2">histidine kinase</fullName>
        <ecNumber evidence="2">2.7.13.3</ecNumber>
    </recommendedName>
</protein>
<reference evidence="10 11" key="1">
    <citation type="submission" date="2015-01" db="EMBL/GenBank/DDBJ databases">
        <title>Genome sequence of the anaerobic bacterium Geobacter soli GSS01, a dissimilatory Fe(III) reducer from soil.</title>
        <authorList>
            <person name="Yang G."/>
            <person name="Zhou S."/>
        </authorList>
    </citation>
    <scope>NUCLEOTIDE SEQUENCE [LARGE SCALE GENOMIC DNA]</scope>
    <source>
        <strain evidence="10 11">GSS01</strain>
    </source>
</reference>
<dbReference type="InterPro" id="IPR013656">
    <property type="entry name" value="PAS_4"/>
</dbReference>
<dbReference type="PROSITE" id="PS50109">
    <property type="entry name" value="HIS_KIN"/>
    <property type="match status" value="1"/>
</dbReference>
<organism evidence="10 11">
    <name type="scientific">Geobacter soli</name>
    <dbReference type="NCBI Taxonomy" id="1510391"/>
    <lineage>
        <taxon>Bacteria</taxon>
        <taxon>Pseudomonadati</taxon>
        <taxon>Thermodesulfobacteriota</taxon>
        <taxon>Desulfuromonadia</taxon>
        <taxon>Geobacterales</taxon>
        <taxon>Geobacteraceae</taxon>
        <taxon>Geobacter</taxon>
    </lineage>
</organism>
<evidence type="ECO:0000256" key="2">
    <source>
        <dbReference type="ARBA" id="ARBA00012438"/>
    </source>
</evidence>
<sequence length="703" mass="79495">MGNALALHPLERIVSEHEGWLAARVLGYAKDGGYTRYTSTLEEAWRISVAGLSASLIHALRAKEPTPGLSPDYDFAADPVTRFGIDEARRHRMRGVTLGMFLGLMKYYRRSYQDLVRCSGLDEKTLERGRLFVDCFFDRIEIGFTTEWASVSAPQRLAELEEASRSITNEKNRLLTLLESIPSPVMLLDTDGQPVFMNHEAVELLAGPMTPGTHYYRESGSPGLEVGVPRWSRLKRFLKGKAREARFEESIESSAGRRYFLVTVQRMLDISEKFCGTTIILSDFTDRKHAEDERQRLVEEMEERVRSRTAELLDVNERLVEEIEERRRSECFFHATIDSLSAPVAILNGDGDIVTVNRAWRKFADENGCRHPNHFIGDNYLGLCDNVKGKDAVTASAVARGIREVTAGRIDEFHLEYPCHGPGEQRWFQVRATRLENGSRGRVAVVHENISEVKKAQEEILSLNRSLEERIRLRTQQLECSNRELEGFCYAVSHDLRSHLARLEGLGRGLVEDCSAGLDNQARHYAERICRISMDLRRAIDSLLDLSRLARCELGNEAVDLSEVAARVAEELQRSQPLRRVSFSVEPGVIVRGDPQLLETVVRHLMGNAWKFTSRRKDAEIAFGSTMLHGMKTCFVRDNGVGFDMRYAGCLFQPFQRLHGPAEFDGAGIGLATVQRVIQRHGGRIWAEGERGEGAVFFFTFPD</sequence>
<comment type="caution">
    <text evidence="10">The sequence shown here is derived from an EMBL/GenBank/DDBJ whole genome shotgun (WGS) entry which is preliminary data.</text>
</comment>
<comment type="catalytic activity">
    <reaction evidence="1">
        <text>ATP + protein L-histidine = ADP + protein N-phospho-L-histidine.</text>
        <dbReference type="EC" id="2.7.13.3"/>
    </reaction>
</comment>
<keyword evidence="7" id="KW-0175">Coiled coil</keyword>
<dbReference type="InterPro" id="IPR004358">
    <property type="entry name" value="Sig_transdc_His_kin-like_C"/>
</dbReference>
<evidence type="ECO:0000256" key="3">
    <source>
        <dbReference type="ARBA" id="ARBA00022553"/>
    </source>
</evidence>
<keyword evidence="3" id="KW-0597">Phosphoprotein</keyword>
<keyword evidence="4" id="KW-0808">Transferase</keyword>
<dbReference type="Gene3D" id="3.30.450.20">
    <property type="entry name" value="PAS domain"/>
    <property type="match status" value="2"/>
</dbReference>
<evidence type="ECO:0000313" key="11">
    <source>
        <dbReference type="Proteomes" id="UP000031433"/>
    </source>
</evidence>
<keyword evidence="11" id="KW-1185">Reference proteome</keyword>
<dbReference type="FunFam" id="3.30.565.10:FF:000006">
    <property type="entry name" value="Sensor histidine kinase WalK"/>
    <property type="match status" value="1"/>
</dbReference>
<dbReference type="InterPro" id="IPR036890">
    <property type="entry name" value="HATPase_C_sf"/>
</dbReference>
<gene>
    <name evidence="10" type="ORF">SE37_14015</name>
</gene>
<dbReference type="GO" id="GO:0000156">
    <property type="term" value="F:phosphorelay response regulator activity"/>
    <property type="evidence" value="ECO:0007669"/>
    <property type="project" value="TreeGrafter"/>
</dbReference>
<dbReference type="RefSeq" id="WP_039647345.1">
    <property type="nucleotide sequence ID" value="NZ_JXBL01000001.1"/>
</dbReference>
<dbReference type="InterPro" id="IPR005467">
    <property type="entry name" value="His_kinase_dom"/>
</dbReference>
<dbReference type="CDD" id="cd00082">
    <property type="entry name" value="HisKA"/>
    <property type="match status" value="1"/>
</dbReference>